<dbReference type="PANTHER" id="PTHR24166">
    <property type="entry name" value="ROLLING PEBBLES, ISOFORM B"/>
    <property type="match status" value="1"/>
</dbReference>
<evidence type="ECO:0000313" key="6">
    <source>
        <dbReference type="EMBL" id="KAF2836918.1"/>
    </source>
</evidence>
<feature type="compositionally biased region" description="Polar residues" evidence="4">
    <location>
        <begin position="243"/>
        <end position="258"/>
    </location>
</feature>
<dbReference type="CDD" id="cd00102">
    <property type="entry name" value="IPT"/>
    <property type="match status" value="1"/>
</dbReference>
<dbReference type="Pfam" id="PF01833">
    <property type="entry name" value="TIG"/>
    <property type="match status" value="1"/>
</dbReference>
<evidence type="ECO:0000256" key="4">
    <source>
        <dbReference type="SAM" id="MobiDB-lite"/>
    </source>
</evidence>
<evidence type="ECO:0000313" key="7">
    <source>
        <dbReference type="Proteomes" id="UP000799429"/>
    </source>
</evidence>
<dbReference type="InterPro" id="IPR013783">
    <property type="entry name" value="Ig-like_fold"/>
</dbReference>
<dbReference type="PANTHER" id="PTHR24166:SF48">
    <property type="entry name" value="PROTEIN VAPYRIN"/>
    <property type="match status" value="1"/>
</dbReference>
<feature type="domain" description="IPT/TIG" evidence="5">
    <location>
        <begin position="808"/>
        <end position="897"/>
    </location>
</feature>
<feature type="compositionally biased region" description="Polar residues" evidence="4">
    <location>
        <begin position="57"/>
        <end position="75"/>
    </location>
</feature>
<evidence type="ECO:0000256" key="1">
    <source>
        <dbReference type="ARBA" id="ARBA00022737"/>
    </source>
</evidence>
<dbReference type="InterPro" id="IPR050889">
    <property type="entry name" value="Dendritic_Spine_Reg/Scaffold"/>
</dbReference>
<protein>
    <recommendedName>
        <fullName evidence="5">IPT/TIG domain-containing protein</fullName>
    </recommendedName>
</protein>
<feature type="compositionally biased region" description="Low complexity" evidence="4">
    <location>
        <begin position="96"/>
        <end position="113"/>
    </location>
</feature>
<dbReference type="Gene3D" id="2.60.40.10">
    <property type="entry name" value="Immunoglobulins"/>
    <property type="match status" value="1"/>
</dbReference>
<evidence type="ECO:0000259" key="5">
    <source>
        <dbReference type="SMART" id="SM00429"/>
    </source>
</evidence>
<feature type="compositionally biased region" description="Basic and acidic residues" evidence="4">
    <location>
        <begin position="132"/>
        <end position="154"/>
    </location>
</feature>
<name>A0A9P4S683_9PEZI</name>
<dbReference type="Gene3D" id="1.25.40.20">
    <property type="entry name" value="Ankyrin repeat-containing domain"/>
    <property type="match status" value="1"/>
</dbReference>
<dbReference type="EMBL" id="MU006101">
    <property type="protein sequence ID" value="KAF2836918.1"/>
    <property type="molecule type" value="Genomic_DNA"/>
</dbReference>
<evidence type="ECO:0000256" key="2">
    <source>
        <dbReference type="ARBA" id="ARBA00023043"/>
    </source>
</evidence>
<dbReference type="OrthoDB" id="71307at2759"/>
<feature type="region of interest" description="Disordered" evidence="4">
    <location>
        <begin position="408"/>
        <end position="433"/>
    </location>
</feature>
<dbReference type="InterPro" id="IPR002909">
    <property type="entry name" value="IPT_dom"/>
</dbReference>
<dbReference type="Pfam" id="PF25603">
    <property type="entry name" value="SPT23_MGA2_DBD"/>
    <property type="match status" value="1"/>
</dbReference>
<evidence type="ECO:0000256" key="3">
    <source>
        <dbReference type="PROSITE-ProRule" id="PRU00023"/>
    </source>
</evidence>
<organism evidence="6 7">
    <name type="scientific">Patellaria atrata CBS 101060</name>
    <dbReference type="NCBI Taxonomy" id="1346257"/>
    <lineage>
        <taxon>Eukaryota</taxon>
        <taxon>Fungi</taxon>
        <taxon>Dikarya</taxon>
        <taxon>Ascomycota</taxon>
        <taxon>Pezizomycotina</taxon>
        <taxon>Dothideomycetes</taxon>
        <taxon>Dothideomycetes incertae sedis</taxon>
        <taxon>Patellariales</taxon>
        <taxon>Patellariaceae</taxon>
        <taxon>Patellaria</taxon>
    </lineage>
</organism>
<feature type="repeat" description="ANK" evidence="3">
    <location>
        <begin position="1026"/>
        <end position="1058"/>
    </location>
</feature>
<dbReference type="Pfam" id="PF13857">
    <property type="entry name" value="Ank_5"/>
    <property type="match status" value="1"/>
</dbReference>
<feature type="region of interest" description="Disordered" evidence="4">
    <location>
        <begin position="57"/>
        <end position="157"/>
    </location>
</feature>
<sequence>MSSPFGQTFDNIPFVVDGDLNGNWDHEDLNMFDQAEGADSNMEVFDTMDSSRMFENAFSSPQLPNTSKYEFSSPTGPRKDTMIQFNQPQGAGPMRSAASSSSPESSAQDSSSDSSDRRKRKTSSPSVTLDPKGIRESGKWAKESEMGTHSHKDSGILFGGSMSSAAFEPDMESINRTMEKDFDFESAASSPGNHMGAAPPNHNVTNLSSFMRSSKNNNIPATIRPATFLIGGSREASPLSGDIPSNHSGSPAMFNNDSPPVRPSDLTGPTSWQAQFQNPTWNPDYGNTDYMTIAHSPPVNTGLSPYMQSAGPSNTAPAQLDIDPIPAKSRVETQINIKLKLHPMPPGIKKLHLPTHTISKPKMLAKTVARSPDTLELYTSLVCTSAMRNPEFEQRALARAAGQGDIVNSGARRLPSTEVTQETDDVDDPDKPLNGGEVRICSNCINRERKRASRKRVKKQEDEELWNSYENDRVIVFNTVEYKEWQTVPPTELNLETPSSQVHPEGTMQIEVPMRIACYCRHQSEKAGFQVIFTIKDHEDRLVAQGMTQSILITDDHKTHAPSSTVPMQGNPFTDMSQHPNTFMQQSEMMESQPVFRHRPYHSTNDLASLRGGNFQQTYFNSNPTIPPSVAGAMTPRNLSRQASPTAQIGPSKKRKQSSSIQKIPSALTMTQVNTTQSSSVSAPLSAGPLSAGAASGFPNAYMSPTAPSFMVPPAPMPGPFQTGPSTPNSNSGLITPAGRSGSVDNITYQQPYFSAPNSAHQSRAPSPVPSARNMNAYQNQVQVGNVLQNNSIGLDFGVDTLQQAQQPPIIHKVIPGEGPTTGGIEVTCLGQNFDRSIEVMFGDTAAITTTFWSPNSLVCMLPPGKAGTVPVTFRDHRQASYSQSTNSGPSSVFKYVDDSERQLMEMALRLICQKRTGNPDNFRDFARHLVHGPWSYESNSGASGYQAAQGHPNFNAALLGVGNTEDVLLKCLDTIDMDDSPHQARYNLRAKGGATMLSLACGLGYNRFVAGLLARGANPDSRDRGGFTPLMMASLHGHCQIVRRLILKGADPMMRSLQGYLASDLAASEEVLNSLQRIQFHSRTRSGGAISIKSRTSSMVSSRSVWEPPSPSQASTFTSGEDDIDDVDDGELMTTSLSSTPWIRSRRNSTAVVQDVRTVVPTVPSGHALTPAAAMSAWRDQLANQIQHFQQNMHWNFPNFQLPQLPQLSQLPALPTYTPHPMIRRISNLVPHQAAAPSPSASSERTATPTDYSWRDLFSTPTLPPAYEEIYPQNVDKDMDVKKSSTMQAAAEAILDQACMEKFDTTHAESSTTIHKSLSMETLDVKIGSRSSITKEQQEQIRRAHQQKLKRIRSDRNLFFIWIPLLLFIMATMVRTTIPDVISTVSSIYTSFKESTSNGQSIYTSFKESASNEQIVEFS</sequence>
<gene>
    <name evidence="6" type="ORF">M501DRAFT_1018330</name>
</gene>
<keyword evidence="2 3" id="KW-0040">ANK repeat</keyword>
<dbReference type="InterPro" id="IPR057962">
    <property type="entry name" value="SPT23_MGA2_DBD"/>
</dbReference>
<feature type="region of interest" description="Disordered" evidence="4">
    <location>
        <begin position="1232"/>
        <end position="1256"/>
    </location>
</feature>
<feature type="region of interest" description="Disordered" evidence="4">
    <location>
        <begin position="233"/>
        <end position="258"/>
    </location>
</feature>
<dbReference type="InterPro" id="IPR002110">
    <property type="entry name" value="Ankyrin_rpt"/>
</dbReference>
<comment type="caution">
    <text evidence="6">The sequence shown here is derived from an EMBL/GenBank/DDBJ whole genome shotgun (WGS) entry which is preliminary data.</text>
</comment>
<dbReference type="Proteomes" id="UP000799429">
    <property type="component" value="Unassembled WGS sequence"/>
</dbReference>
<feature type="compositionally biased region" description="Low complexity" evidence="4">
    <location>
        <begin position="1235"/>
        <end position="1244"/>
    </location>
</feature>
<dbReference type="PROSITE" id="PS50297">
    <property type="entry name" value="ANK_REP_REGION"/>
    <property type="match status" value="1"/>
</dbReference>
<keyword evidence="1" id="KW-0677">Repeat</keyword>
<dbReference type="SMART" id="SM00248">
    <property type="entry name" value="ANK"/>
    <property type="match status" value="2"/>
</dbReference>
<dbReference type="SMART" id="SM00429">
    <property type="entry name" value="IPT"/>
    <property type="match status" value="1"/>
</dbReference>
<feature type="repeat" description="ANK" evidence="3">
    <location>
        <begin position="993"/>
        <end position="1025"/>
    </location>
</feature>
<keyword evidence="7" id="KW-1185">Reference proteome</keyword>
<reference evidence="6" key="1">
    <citation type="journal article" date="2020" name="Stud. Mycol.">
        <title>101 Dothideomycetes genomes: a test case for predicting lifestyles and emergence of pathogens.</title>
        <authorList>
            <person name="Haridas S."/>
            <person name="Albert R."/>
            <person name="Binder M."/>
            <person name="Bloem J."/>
            <person name="Labutti K."/>
            <person name="Salamov A."/>
            <person name="Andreopoulos B."/>
            <person name="Baker S."/>
            <person name="Barry K."/>
            <person name="Bills G."/>
            <person name="Bluhm B."/>
            <person name="Cannon C."/>
            <person name="Castanera R."/>
            <person name="Culley D."/>
            <person name="Daum C."/>
            <person name="Ezra D."/>
            <person name="Gonzalez J."/>
            <person name="Henrissat B."/>
            <person name="Kuo A."/>
            <person name="Liang C."/>
            <person name="Lipzen A."/>
            <person name="Lutzoni F."/>
            <person name="Magnuson J."/>
            <person name="Mondo S."/>
            <person name="Nolan M."/>
            <person name="Ohm R."/>
            <person name="Pangilinan J."/>
            <person name="Park H.-J."/>
            <person name="Ramirez L."/>
            <person name="Alfaro M."/>
            <person name="Sun H."/>
            <person name="Tritt A."/>
            <person name="Yoshinaga Y."/>
            <person name="Zwiers L.-H."/>
            <person name="Turgeon B."/>
            <person name="Goodwin S."/>
            <person name="Spatafora J."/>
            <person name="Crous P."/>
            <person name="Grigoriev I."/>
        </authorList>
    </citation>
    <scope>NUCLEOTIDE SEQUENCE</scope>
    <source>
        <strain evidence="6">CBS 101060</strain>
    </source>
</reference>
<dbReference type="InterPro" id="IPR014756">
    <property type="entry name" value="Ig_E-set"/>
</dbReference>
<dbReference type="SUPFAM" id="SSF81296">
    <property type="entry name" value="E set domains"/>
    <property type="match status" value="1"/>
</dbReference>
<accession>A0A9P4S683</accession>
<dbReference type="SUPFAM" id="SSF48403">
    <property type="entry name" value="Ankyrin repeat"/>
    <property type="match status" value="1"/>
</dbReference>
<feature type="region of interest" description="Disordered" evidence="4">
    <location>
        <begin position="1101"/>
        <end position="1127"/>
    </location>
</feature>
<proteinExistence type="predicted"/>
<dbReference type="InterPro" id="IPR036770">
    <property type="entry name" value="Ankyrin_rpt-contain_sf"/>
</dbReference>
<feature type="region of interest" description="Disordered" evidence="4">
    <location>
        <begin position="641"/>
        <end position="662"/>
    </location>
</feature>
<dbReference type="PROSITE" id="PS50088">
    <property type="entry name" value="ANK_REPEAT"/>
    <property type="match status" value="2"/>
</dbReference>